<feature type="domain" description="Transcription regulator PadR N-terminal" evidence="1">
    <location>
        <begin position="13"/>
        <end position="88"/>
    </location>
</feature>
<dbReference type="InterPro" id="IPR052509">
    <property type="entry name" value="Metal_resp_DNA-bind_regulator"/>
</dbReference>
<dbReference type="InterPro" id="IPR005149">
    <property type="entry name" value="Tscrpt_reg_PadR_N"/>
</dbReference>
<dbReference type="EMBL" id="BONK01000001">
    <property type="protein sequence ID" value="GIG19614.1"/>
    <property type="molecule type" value="Genomic_DNA"/>
</dbReference>
<dbReference type="AlphaFoldDB" id="A0A919U0Z0"/>
<evidence type="ECO:0000313" key="2">
    <source>
        <dbReference type="EMBL" id="GIG19614.1"/>
    </source>
</evidence>
<name>A0A919U0Z0_9CELL</name>
<dbReference type="SUPFAM" id="SSF46785">
    <property type="entry name" value="Winged helix' DNA-binding domain"/>
    <property type="match status" value="1"/>
</dbReference>
<dbReference type="InterPro" id="IPR036388">
    <property type="entry name" value="WH-like_DNA-bd_sf"/>
</dbReference>
<evidence type="ECO:0000259" key="1">
    <source>
        <dbReference type="Pfam" id="PF03551"/>
    </source>
</evidence>
<proteinExistence type="predicted"/>
<comment type="caution">
    <text evidence="2">The sequence shown here is derived from an EMBL/GenBank/DDBJ whole genome shotgun (WGS) entry which is preliminary data.</text>
</comment>
<dbReference type="Pfam" id="PF03551">
    <property type="entry name" value="PadR"/>
    <property type="match status" value="1"/>
</dbReference>
<gene>
    <name evidence="2" type="ORF">Cch01nite_03380</name>
</gene>
<evidence type="ECO:0000313" key="3">
    <source>
        <dbReference type="Proteomes" id="UP000632740"/>
    </source>
</evidence>
<organism evidence="2 3">
    <name type="scientific">Cellulomonas chitinilytica</name>
    <dbReference type="NCBI Taxonomy" id="398759"/>
    <lineage>
        <taxon>Bacteria</taxon>
        <taxon>Bacillati</taxon>
        <taxon>Actinomycetota</taxon>
        <taxon>Actinomycetes</taxon>
        <taxon>Micrococcales</taxon>
        <taxon>Cellulomonadaceae</taxon>
        <taxon>Cellulomonas</taxon>
    </lineage>
</organism>
<protein>
    <submittedName>
        <fullName evidence="2">PadR family transcriptional regulator</fullName>
    </submittedName>
</protein>
<keyword evidence="3" id="KW-1185">Reference proteome</keyword>
<dbReference type="Proteomes" id="UP000632740">
    <property type="component" value="Unassembled WGS sequence"/>
</dbReference>
<sequence length="217" mass="24139">MAVGELSAVAVLVLGLLHEQPMHPYQMHQNLVERGDARLVRISLGAVYHGVERLERDGLVGVVGTDRTGNRPERTTYRITETGQAAFARRLTSFLGDDHPTYPLFSVGLAEATDLPRDVVTAQLERRRAREAGRLADLESAYERIRAQGLPRRYVLDVEHDLHLMRAELAWLDGALAEIRDGSFLWGEPIPAAFVEAYRAARRHAPQAEADDLTAAL</sequence>
<dbReference type="PANTHER" id="PTHR33169">
    <property type="entry name" value="PADR-FAMILY TRANSCRIPTIONAL REGULATOR"/>
    <property type="match status" value="1"/>
</dbReference>
<accession>A0A919U0Z0</accession>
<dbReference type="PANTHER" id="PTHR33169:SF27">
    <property type="entry name" value="TRANSCRIPTIONAL REGULATOR PADR FAMILY PROTEIN"/>
    <property type="match status" value="1"/>
</dbReference>
<dbReference type="Gene3D" id="1.10.10.10">
    <property type="entry name" value="Winged helix-like DNA-binding domain superfamily/Winged helix DNA-binding domain"/>
    <property type="match status" value="1"/>
</dbReference>
<dbReference type="InterPro" id="IPR036390">
    <property type="entry name" value="WH_DNA-bd_sf"/>
</dbReference>
<reference evidence="2" key="1">
    <citation type="submission" date="2021-01" db="EMBL/GenBank/DDBJ databases">
        <title>Whole genome shotgun sequence of Cellulomonas chitinilytica NBRC 110799.</title>
        <authorList>
            <person name="Komaki H."/>
            <person name="Tamura T."/>
        </authorList>
    </citation>
    <scope>NUCLEOTIDE SEQUENCE</scope>
    <source>
        <strain evidence="2">NBRC 110799</strain>
    </source>
</reference>